<protein>
    <submittedName>
        <fullName evidence="2">YwdI family protein</fullName>
    </submittedName>
</protein>
<evidence type="ECO:0000256" key="1">
    <source>
        <dbReference type="SAM" id="MobiDB-lite"/>
    </source>
</evidence>
<evidence type="ECO:0000313" key="2">
    <source>
        <dbReference type="EMBL" id="UOQ95034.1"/>
    </source>
</evidence>
<dbReference type="EMBL" id="CP095074">
    <property type="protein sequence ID" value="UOQ95034.1"/>
    <property type="molecule type" value="Genomic_DNA"/>
</dbReference>
<reference evidence="2 3" key="1">
    <citation type="submission" date="2022-04" db="EMBL/GenBank/DDBJ databases">
        <title>Halobacillus sp. isolated from saltern.</title>
        <authorList>
            <person name="Won M."/>
            <person name="Lee C.-M."/>
            <person name="Woen H.-Y."/>
            <person name="Kwon S.-W."/>
        </authorList>
    </citation>
    <scope>NUCLEOTIDE SEQUENCE [LARGE SCALE GENOMIC DNA]</scope>
    <source>
        <strain evidence="2 3">SSTM10-2</strain>
    </source>
</reference>
<dbReference type="InterPro" id="IPR035218">
    <property type="entry name" value="DUF5327"/>
</dbReference>
<sequence length="98" mass="10936">MAITNQTILKKMSSEIQEAMLNHGDDQQVREHIRAVKLLSDLVLEEGPNSKQTQGSVQEPTAEEIRKMMGADKPAQKESKPESSLDHDEANGKSIFDF</sequence>
<gene>
    <name evidence="2" type="ORF">MUO14_08950</name>
</gene>
<feature type="compositionally biased region" description="Basic and acidic residues" evidence="1">
    <location>
        <begin position="63"/>
        <end position="91"/>
    </location>
</feature>
<organism evidence="2 3">
    <name type="scientific">Halobacillus shinanisalinarum</name>
    <dbReference type="NCBI Taxonomy" id="2932258"/>
    <lineage>
        <taxon>Bacteria</taxon>
        <taxon>Bacillati</taxon>
        <taxon>Bacillota</taxon>
        <taxon>Bacilli</taxon>
        <taxon>Bacillales</taxon>
        <taxon>Bacillaceae</taxon>
        <taxon>Halobacillus</taxon>
    </lineage>
</organism>
<proteinExistence type="predicted"/>
<feature type="region of interest" description="Disordered" evidence="1">
    <location>
        <begin position="44"/>
        <end position="98"/>
    </location>
</feature>
<dbReference type="Proteomes" id="UP000831880">
    <property type="component" value="Chromosome"/>
</dbReference>
<name>A0ABY4H3U9_9BACI</name>
<dbReference type="Pfam" id="PF17261">
    <property type="entry name" value="DUF5327"/>
    <property type="match status" value="1"/>
</dbReference>
<keyword evidence="3" id="KW-1185">Reference proteome</keyword>
<evidence type="ECO:0000313" key="3">
    <source>
        <dbReference type="Proteomes" id="UP000831880"/>
    </source>
</evidence>
<feature type="compositionally biased region" description="Polar residues" evidence="1">
    <location>
        <begin position="49"/>
        <end position="59"/>
    </location>
</feature>
<accession>A0ABY4H3U9</accession>
<dbReference type="RefSeq" id="WP_244754889.1">
    <property type="nucleotide sequence ID" value="NZ_CP095074.1"/>
</dbReference>